<accession>A0A0P6XU18</accession>
<evidence type="ECO:0000313" key="1">
    <source>
        <dbReference type="EMBL" id="KPL86880.1"/>
    </source>
</evidence>
<comment type="caution">
    <text evidence="1">The sequence shown here is derived from an EMBL/GenBank/DDBJ whole genome shotgun (WGS) entry which is preliminary data.</text>
</comment>
<dbReference type="Pfam" id="PF13911">
    <property type="entry name" value="AhpC-TSA_2"/>
    <property type="match status" value="1"/>
</dbReference>
<reference evidence="1 2" key="1">
    <citation type="submission" date="2015-07" db="EMBL/GenBank/DDBJ databases">
        <title>Genome sequence of Levilinea saccharolytica DSM 16555.</title>
        <authorList>
            <person name="Hemp J."/>
            <person name="Ward L.M."/>
            <person name="Pace L.A."/>
            <person name="Fischer W.W."/>
        </authorList>
    </citation>
    <scope>NUCLEOTIDE SEQUENCE [LARGE SCALE GENOMIC DNA]</scope>
    <source>
        <strain evidence="1 2">KIBI-1</strain>
    </source>
</reference>
<dbReference type="InterPro" id="IPR032801">
    <property type="entry name" value="PXL2A/B/C"/>
</dbReference>
<gene>
    <name evidence="1" type="ORF">ADN01_05370</name>
</gene>
<keyword evidence="2" id="KW-1185">Reference proteome</keyword>
<dbReference type="InterPro" id="IPR036249">
    <property type="entry name" value="Thioredoxin-like_sf"/>
</dbReference>
<dbReference type="Proteomes" id="UP000050501">
    <property type="component" value="Unassembled WGS sequence"/>
</dbReference>
<evidence type="ECO:0000313" key="2">
    <source>
        <dbReference type="Proteomes" id="UP000050501"/>
    </source>
</evidence>
<dbReference type="Gene3D" id="3.40.30.10">
    <property type="entry name" value="Glutaredoxin"/>
    <property type="match status" value="1"/>
</dbReference>
<dbReference type="AlphaFoldDB" id="A0A0P6XU18"/>
<dbReference type="SUPFAM" id="SSF52833">
    <property type="entry name" value="Thioredoxin-like"/>
    <property type="match status" value="1"/>
</dbReference>
<proteinExistence type="predicted"/>
<protein>
    <submittedName>
        <fullName evidence="1">Uncharacterized protein</fullName>
    </submittedName>
</protein>
<sequence>MEENNLGLVVVTQGTQEETAVFCAERIPGTLCLADPTRSLYRAYGVGRGGLRETFLSAEVWRANARAAKKGFKAELPPKGQDAMLMSALFVIGPDGRIRLPYYYDHIADHPPVEVLLSGFLGTRWEQPFNGAIHSEGGAHGD</sequence>
<organism evidence="1 2">
    <name type="scientific">Levilinea saccharolytica</name>
    <dbReference type="NCBI Taxonomy" id="229921"/>
    <lineage>
        <taxon>Bacteria</taxon>
        <taxon>Bacillati</taxon>
        <taxon>Chloroflexota</taxon>
        <taxon>Anaerolineae</taxon>
        <taxon>Anaerolineales</taxon>
        <taxon>Anaerolineaceae</taxon>
        <taxon>Levilinea</taxon>
    </lineage>
</organism>
<name>A0A0P6XU18_9CHLR</name>
<dbReference type="EMBL" id="LGCM01000021">
    <property type="protein sequence ID" value="KPL86880.1"/>
    <property type="molecule type" value="Genomic_DNA"/>
</dbReference>
<dbReference type="STRING" id="229921.ADN01_05370"/>